<dbReference type="Gene3D" id="1.10.510.10">
    <property type="entry name" value="Transferase(Phosphotransferase) domain 1"/>
    <property type="match status" value="1"/>
</dbReference>
<dbReference type="PANTHER" id="PTHR36796:SF1">
    <property type="entry name" value="PROTEIN KINASE SUPERFAMILY PROTEIN"/>
    <property type="match status" value="1"/>
</dbReference>
<evidence type="ECO:0000259" key="1">
    <source>
        <dbReference type="PROSITE" id="PS50011"/>
    </source>
</evidence>
<reference evidence="2 3" key="1">
    <citation type="submission" date="2018-07" db="EMBL/GenBank/DDBJ databases">
        <title>The complete nuclear genome of the prasinophyte Chloropicon primus (CCMP1205).</title>
        <authorList>
            <person name="Pombert J.-F."/>
            <person name="Otis C."/>
            <person name="Turmel M."/>
            <person name="Lemieux C."/>
        </authorList>
    </citation>
    <scope>NUCLEOTIDE SEQUENCE [LARGE SCALE GENOMIC DNA]</scope>
    <source>
        <strain evidence="2 3">CCMP1205</strain>
    </source>
</reference>
<dbReference type="GO" id="GO:0004672">
    <property type="term" value="F:protein kinase activity"/>
    <property type="evidence" value="ECO:0007669"/>
    <property type="project" value="InterPro"/>
</dbReference>
<dbReference type="OrthoDB" id="1076at2759"/>
<dbReference type="GO" id="GO:0009507">
    <property type="term" value="C:chloroplast"/>
    <property type="evidence" value="ECO:0007669"/>
    <property type="project" value="TreeGrafter"/>
</dbReference>
<dbReference type="AlphaFoldDB" id="A0A5B8MFQ3"/>
<dbReference type="InterPro" id="IPR011009">
    <property type="entry name" value="Kinase-like_dom_sf"/>
</dbReference>
<accession>A0A5B8MFQ3</accession>
<gene>
    <name evidence="2" type="ORF">A3770_02p17470</name>
</gene>
<proteinExistence type="predicted"/>
<dbReference type="PANTHER" id="PTHR36796">
    <property type="entry name" value="PROTEIN KINASE SUPERFAMILY PROTEIN"/>
    <property type="match status" value="1"/>
</dbReference>
<dbReference type="Proteomes" id="UP000316726">
    <property type="component" value="Chromosome 2"/>
</dbReference>
<dbReference type="EMBL" id="CP031035">
    <property type="protein sequence ID" value="QDZ19229.1"/>
    <property type="molecule type" value="Genomic_DNA"/>
</dbReference>
<evidence type="ECO:0000313" key="2">
    <source>
        <dbReference type="EMBL" id="QDZ19229.1"/>
    </source>
</evidence>
<dbReference type="GO" id="GO:0005524">
    <property type="term" value="F:ATP binding"/>
    <property type="evidence" value="ECO:0007669"/>
    <property type="project" value="InterPro"/>
</dbReference>
<protein>
    <recommendedName>
        <fullName evidence="1">Protein kinase domain-containing protein</fullName>
    </recommendedName>
</protein>
<dbReference type="SUPFAM" id="SSF56112">
    <property type="entry name" value="Protein kinase-like (PK-like)"/>
    <property type="match status" value="1"/>
</dbReference>
<feature type="domain" description="Protein kinase" evidence="1">
    <location>
        <begin position="54"/>
        <end position="405"/>
    </location>
</feature>
<keyword evidence="3" id="KW-1185">Reference proteome</keyword>
<dbReference type="PROSITE" id="PS50011">
    <property type="entry name" value="PROTEIN_KINASE_DOM"/>
    <property type="match status" value="1"/>
</dbReference>
<name>A0A5B8MFQ3_9CHLO</name>
<organism evidence="2 3">
    <name type="scientific">Chloropicon primus</name>
    <dbReference type="NCBI Taxonomy" id="1764295"/>
    <lineage>
        <taxon>Eukaryota</taxon>
        <taxon>Viridiplantae</taxon>
        <taxon>Chlorophyta</taxon>
        <taxon>Chloropicophyceae</taxon>
        <taxon>Chloropicales</taxon>
        <taxon>Chloropicaceae</taxon>
        <taxon>Chloropicon</taxon>
    </lineage>
</organism>
<dbReference type="InterPro" id="IPR000719">
    <property type="entry name" value="Prot_kinase_dom"/>
</dbReference>
<sequence>MSFSLGQRMSWRCPRAVAKAPWELRPRAESRRSLRPCVRCRAAEPLYEFNAEDFSDLRQIGELALKRIDSISGLTSVDEVKATVRVYSGAICAAGFEGMVIAKEYPEQCADLAANEVAAHARVARSGHCENVCSLLGTYDGRVGERWLVFSNDCIYPLSYWCEQAKGIGEQKQQRNWTLLSFIDPELDLKRRKAFLIQVVRGALGGLQQLHAAELLHQNLTPDCVLLSTVDEREKQVKVKLRELSFCVSVGEANLRGGGTLAELWEAGRDDAGEGMNVRKQREMDLWRRSEESGCESYFQKKNFGIADDIYEMGLVLLYVILKSFSPEGTPLDMATLRRYVDVTFSGSIKGEMRDFIRADEQYQEAVEWLDSFDGWGLIEAMVNPGWKSRPTAESCLGVFEQATIE</sequence>
<evidence type="ECO:0000313" key="3">
    <source>
        <dbReference type="Proteomes" id="UP000316726"/>
    </source>
</evidence>